<accession>A0A9N9WRP8</accession>
<organism evidence="2 3">
    <name type="scientific">Chironomus riparius</name>
    <dbReference type="NCBI Taxonomy" id="315576"/>
    <lineage>
        <taxon>Eukaryota</taxon>
        <taxon>Metazoa</taxon>
        <taxon>Ecdysozoa</taxon>
        <taxon>Arthropoda</taxon>
        <taxon>Hexapoda</taxon>
        <taxon>Insecta</taxon>
        <taxon>Pterygota</taxon>
        <taxon>Neoptera</taxon>
        <taxon>Endopterygota</taxon>
        <taxon>Diptera</taxon>
        <taxon>Nematocera</taxon>
        <taxon>Chironomoidea</taxon>
        <taxon>Chironomidae</taxon>
        <taxon>Chironominae</taxon>
        <taxon>Chironomus</taxon>
    </lineage>
</organism>
<protein>
    <submittedName>
        <fullName evidence="2">Uncharacterized protein</fullName>
    </submittedName>
</protein>
<dbReference type="EMBL" id="OU895877">
    <property type="protein sequence ID" value="CAG9801551.1"/>
    <property type="molecule type" value="Genomic_DNA"/>
</dbReference>
<reference evidence="2" key="1">
    <citation type="submission" date="2022-01" db="EMBL/GenBank/DDBJ databases">
        <authorList>
            <person name="King R."/>
        </authorList>
    </citation>
    <scope>NUCLEOTIDE SEQUENCE</scope>
</reference>
<dbReference type="AlphaFoldDB" id="A0A9N9WRP8"/>
<gene>
    <name evidence="2" type="ORF">CHIRRI_LOCUS4477</name>
</gene>
<evidence type="ECO:0000313" key="3">
    <source>
        <dbReference type="Proteomes" id="UP001153620"/>
    </source>
</evidence>
<feature type="coiled-coil region" evidence="1">
    <location>
        <begin position="181"/>
        <end position="215"/>
    </location>
</feature>
<evidence type="ECO:0000313" key="2">
    <source>
        <dbReference type="EMBL" id="CAG9801551.1"/>
    </source>
</evidence>
<dbReference type="Proteomes" id="UP001153620">
    <property type="component" value="Chromosome 1"/>
</dbReference>
<evidence type="ECO:0000256" key="1">
    <source>
        <dbReference type="SAM" id="Coils"/>
    </source>
</evidence>
<keyword evidence="1" id="KW-0175">Coiled coil</keyword>
<reference evidence="2" key="2">
    <citation type="submission" date="2022-10" db="EMBL/GenBank/DDBJ databases">
        <authorList>
            <consortium name="ENA_rothamsted_submissions"/>
            <consortium name="culmorum"/>
            <person name="King R."/>
        </authorList>
    </citation>
    <scope>NUCLEOTIDE SEQUENCE</scope>
</reference>
<sequence>MPAISLSSYSILNQSTMNSHRVERVVFNDRLGYAVIYYNPITSGGVKVPRSEDICERRRRQALQPFDDPIDEKFIDEIEAMVRKKERDAASKEIEHICDEINDLFRDVEQLDLKHRDILNSRVREQIKGKSANDICDILVKDVLKHTNPIYNRVKQDTFPHKMKYKILAAGIKRAPSPPPVRHARQLLEEDLKERNEEKKKQESAIKRIKKYMDENVMTEVYGRKYKREIDRIQNDIKLLKYRCTEKLNFR</sequence>
<keyword evidence="3" id="KW-1185">Reference proteome</keyword>
<dbReference type="OrthoDB" id="7787407at2759"/>
<proteinExistence type="predicted"/>
<name>A0A9N9WRP8_9DIPT</name>